<evidence type="ECO:0000313" key="1">
    <source>
        <dbReference type="EMBL" id="WOD14235.1"/>
    </source>
</evidence>
<evidence type="ECO:0000313" key="2">
    <source>
        <dbReference type="Proteomes" id="UP001302652"/>
    </source>
</evidence>
<name>A0ABZ0EBB3_9BURK</name>
<sequence length="58" mass="6190">MRLNIQLLTARLVAAACSGDRRPAALEEEFEQAIGEAEALSLHADVVQALHGYPSKGT</sequence>
<protein>
    <submittedName>
        <fullName evidence="1">Uncharacterized protein</fullName>
    </submittedName>
</protein>
<gene>
    <name evidence="1" type="ORF">RW095_01615</name>
</gene>
<dbReference type="RefSeq" id="WP_317016056.1">
    <property type="nucleotide sequence ID" value="NZ_CP136511.1"/>
</dbReference>
<dbReference type="Proteomes" id="UP001302652">
    <property type="component" value="Chromosome 3"/>
</dbReference>
<reference evidence="1 2" key="1">
    <citation type="submission" date="2023-10" db="EMBL/GenBank/DDBJ databases">
        <title>Surface-active antibiotics is a multifunctional adaptation for post-fire microbes.</title>
        <authorList>
            <person name="Liu M.D."/>
            <person name="Du Y."/>
            <person name="Koupaei S.K."/>
            <person name="Kim N.R."/>
            <person name="Zhang W."/>
            <person name="Traxler M.F."/>
        </authorList>
    </citation>
    <scope>NUCLEOTIDE SEQUENCE [LARGE SCALE GENOMIC DNA]</scope>
    <source>
        <strain evidence="1 2">F3</strain>
    </source>
</reference>
<organism evidence="1 2">
    <name type="scientific">Paraburkholderia kirstenboschensis</name>
    <dbReference type="NCBI Taxonomy" id="1245436"/>
    <lineage>
        <taxon>Bacteria</taxon>
        <taxon>Pseudomonadati</taxon>
        <taxon>Pseudomonadota</taxon>
        <taxon>Betaproteobacteria</taxon>
        <taxon>Burkholderiales</taxon>
        <taxon>Burkholderiaceae</taxon>
        <taxon>Paraburkholderia</taxon>
    </lineage>
</organism>
<dbReference type="EMBL" id="CP136511">
    <property type="protein sequence ID" value="WOD14235.1"/>
    <property type="molecule type" value="Genomic_DNA"/>
</dbReference>
<keyword evidence="2" id="KW-1185">Reference proteome</keyword>
<proteinExistence type="predicted"/>
<accession>A0ABZ0EBB3</accession>